<evidence type="ECO:0000259" key="5">
    <source>
        <dbReference type="Pfam" id="PF00263"/>
    </source>
</evidence>
<dbReference type="InterPro" id="IPR001775">
    <property type="entry name" value="GspD/PilQ"/>
</dbReference>
<evidence type="ECO:0000256" key="1">
    <source>
        <dbReference type="ARBA" id="ARBA00004370"/>
    </source>
</evidence>
<dbReference type="InterPro" id="IPR004845">
    <property type="entry name" value="T2SS_GspD_CS"/>
</dbReference>
<evidence type="ECO:0000256" key="2">
    <source>
        <dbReference type="ARBA" id="ARBA00023136"/>
    </source>
</evidence>
<evidence type="ECO:0000313" key="7">
    <source>
        <dbReference type="Proteomes" id="UP001218788"/>
    </source>
</evidence>
<evidence type="ECO:0000313" key="6">
    <source>
        <dbReference type="EMBL" id="MDC8833000.1"/>
    </source>
</evidence>
<reference evidence="6 7" key="1">
    <citation type="submission" date="2022-10" db="EMBL/GenBank/DDBJ databases">
        <title>Alteromonas sp. chi3 Genome sequencing.</title>
        <authorList>
            <person name="Park S."/>
        </authorList>
    </citation>
    <scope>NUCLEOTIDE SEQUENCE [LARGE SCALE GENOMIC DNA]</scope>
    <source>
        <strain evidence="7">chi3</strain>
    </source>
</reference>
<evidence type="ECO:0000256" key="3">
    <source>
        <dbReference type="RuleBase" id="RU004003"/>
    </source>
</evidence>
<dbReference type="InterPro" id="IPR038591">
    <property type="entry name" value="NolW-like_sf"/>
</dbReference>
<dbReference type="Gene3D" id="3.55.50.30">
    <property type="match status" value="1"/>
</dbReference>
<protein>
    <submittedName>
        <fullName evidence="6">Type II and III secretion system protein</fullName>
    </submittedName>
</protein>
<feature type="region of interest" description="Disordered" evidence="4">
    <location>
        <begin position="394"/>
        <end position="422"/>
    </location>
</feature>
<dbReference type="Proteomes" id="UP001218788">
    <property type="component" value="Unassembled WGS sequence"/>
</dbReference>
<accession>A0ABT5L7F7</accession>
<sequence length="709" mass="77031">MNRKSNNAWFISTQRKHLSCLVVPVLLVLLNGCAQFSGPASKFSKEDQKTFFKPLREPKEQNEGEADTIIGQQADSSEIDTALGVIPPPKLSVSQAAKAAEKVVIPKLEDKQVAQQSYNNLPIPGFINEVYGNQLGLNFILQPSVKDAPDLVTLRLSAPISQDDFYVLATKTLASYGVTTFEREGVLVFDYSAQAAGDETPIIMSGRALPEVPAGNRPIFQIYPLKALKTPDVRSVLSQIFGRNDLDVKEDINRNALLIQGKYEKVQQAVAAINLLDRPSMAGMNSVILQPVISTAKELSDNLLAILKTEGFEVKAGESTAPVRLLPLESTGQVVIFAKEQETLDYIVEWARKLETKRESEVKNGLFSYQVQSTKASHIVNLLSQLGVANGLQPMQGSGENGRVSQVQARPQTTNDNENSQTKGRYAVDEMLNTILFSGSGKDWTQALAMIKRMDRPAPSVMIEVILAEVSLDESDNSAIEWLFKSSIGAYDVVGSTFGNGLNFTVTDGMGDGAANNTRAALNFLYSNNRTTIRSRPRVMVKSGESANINVGDRIPVLSTQSQGTSTADAPIVKNYVYQETGVILDITPTVHATGMVDLEISQELSEAAVSGGDQPRISNRSIQTVLTLRDGGSALIGGLIRSKDSGNEVGVPLLGKVPVLGRLFRGDGSTQERTELMIMIIPYILNSPDEVEGLTDDLQRARLEALME</sequence>
<dbReference type="InterPro" id="IPR050810">
    <property type="entry name" value="Bact_Secretion_Sys_Channel"/>
</dbReference>
<name>A0ABT5L7F7_9ALTE</name>
<comment type="subcellular location">
    <subcellularLocation>
        <location evidence="1">Membrane</location>
    </subcellularLocation>
</comment>
<dbReference type="Pfam" id="PF00263">
    <property type="entry name" value="Secretin"/>
    <property type="match status" value="1"/>
</dbReference>
<dbReference type="PANTHER" id="PTHR30332:SF25">
    <property type="entry name" value="SECRETIN XPSD"/>
    <property type="match status" value="1"/>
</dbReference>
<dbReference type="Gene3D" id="3.30.1370.120">
    <property type="match status" value="2"/>
</dbReference>
<dbReference type="EMBL" id="JAQQXP010000005">
    <property type="protein sequence ID" value="MDC8833000.1"/>
    <property type="molecule type" value="Genomic_DNA"/>
</dbReference>
<gene>
    <name evidence="6" type="ORF">OIK42_19775</name>
</gene>
<keyword evidence="2" id="KW-0472">Membrane</keyword>
<dbReference type="PROSITE" id="PS00875">
    <property type="entry name" value="T2SP_D"/>
    <property type="match status" value="1"/>
</dbReference>
<dbReference type="PRINTS" id="PR00811">
    <property type="entry name" value="BCTERIALGSPD"/>
</dbReference>
<proteinExistence type="inferred from homology"/>
<keyword evidence="7" id="KW-1185">Reference proteome</keyword>
<dbReference type="RefSeq" id="WP_273642918.1">
    <property type="nucleotide sequence ID" value="NZ_JAQQXP010000005.1"/>
</dbReference>
<dbReference type="InterPro" id="IPR004846">
    <property type="entry name" value="T2SS/T3SS_dom"/>
</dbReference>
<evidence type="ECO:0000256" key="4">
    <source>
        <dbReference type="SAM" id="MobiDB-lite"/>
    </source>
</evidence>
<organism evidence="6 7">
    <name type="scientific">Alteromonas gilva</name>
    <dbReference type="NCBI Taxonomy" id="2987522"/>
    <lineage>
        <taxon>Bacteria</taxon>
        <taxon>Pseudomonadati</taxon>
        <taxon>Pseudomonadota</taxon>
        <taxon>Gammaproteobacteria</taxon>
        <taxon>Alteromonadales</taxon>
        <taxon>Alteromonadaceae</taxon>
        <taxon>Alteromonas/Salinimonas group</taxon>
        <taxon>Alteromonas</taxon>
    </lineage>
</organism>
<comment type="caution">
    <text evidence="6">The sequence shown here is derived from an EMBL/GenBank/DDBJ whole genome shotgun (WGS) entry which is preliminary data.</text>
</comment>
<comment type="similarity">
    <text evidence="3">Belongs to the bacterial secretin family.</text>
</comment>
<dbReference type="PANTHER" id="PTHR30332">
    <property type="entry name" value="PROBABLE GENERAL SECRETION PATHWAY PROTEIN D"/>
    <property type="match status" value="1"/>
</dbReference>
<feature type="domain" description="Type II/III secretion system secretin-like" evidence="5">
    <location>
        <begin position="525"/>
        <end position="686"/>
    </location>
</feature>